<dbReference type="Proteomes" id="UP000032439">
    <property type="component" value="Unassembled WGS sequence"/>
</dbReference>
<reference evidence="1 2" key="1">
    <citation type="submission" date="2014-11" db="EMBL/GenBank/DDBJ databases">
        <title>Genomics and ecophysiology of heterotrophic nitrogen fixing bacteria isolated from estuarine surface water.</title>
        <authorList>
            <person name="Bentzon-Tilia M."/>
            <person name="Severin I."/>
            <person name="Hansen L.H."/>
            <person name="Riemann L."/>
        </authorList>
    </citation>
    <scope>NUCLEOTIDE SEQUENCE [LARGE SCALE GENOMIC DNA]</scope>
    <source>
        <strain evidence="1 2">BAL361</strain>
    </source>
</reference>
<comment type="caution">
    <text evidence="1">The sequence shown here is derived from an EMBL/GenBank/DDBJ whole genome shotgun (WGS) entry which is preliminary data.</text>
</comment>
<accession>A0A0D7E263</accession>
<dbReference type="PATRIC" id="fig|316.110.peg.2242"/>
<dbReference type="EMBL" id="JXXD01000231">
    <property type="protein sequence ID" value="KIZ33697.1"/>
    <property type="molecule type" value="Genomic_DNA"/>
</dbReference>
<dbReference type="RefSeq" id="WP_044316098.1">
    <property type="nucleotide sequence ID" value="NZ_JXXD01000231.1"/>
</dbReference>
<gene>
    <name evidence="1" type="ORF">LO50_19770</name>
</gene>
<organism evidence="1 2">
    <name type="scientific">Stutzerimonas stutzeri</name>
    <name type="common">Pseudomonas stutzeri</name>
    <dbReference type="NCBI Taxonomy" id="316"/>
    <lineage>
        <taxon>Bacteria</taxon>
        <taxon>Pseudomonadati</taxon>
        <taxon>Pseudomonadota</taxon>
        <taxon>Gammaproteobacteria</taxon>
        <taxon>Pseudomonadales</taxon>
        <taxon>Pseudomonadaceae</taxon>
        <taxon>Stutzerimonas</taxon>
    </lineage>
</organism>
<dbReference type="AlphaFoldDB" id="A0A0D7E263"/>
<name>A0A0D7E263_STUST</name>
<evidence type="ECO:0000313" key="2">
    <source>
        <dbReference type="Proteomes" id="UP000032439"/>
    </source>
</evidence>
<proteinExistence type="predicted"/>
<evidence type="ECO:0000313" key="1">
    <source>
        <dbReference type="EMBL" id="KIZ33697.1"/>
    </source>
</evidence>
<protein>
    <submittedName>
        <fullName evidence="1">Uncharacterized protein</fullName>
    </submittedName>
</protein>
<sequence length="441" mass="50764">MKPRSFIRALGDCWDIISTIWSRYETRTLTERELLHIVRPFTIGTDQPEQVAVKRMVDIGILSEFSRGGQGYSLNLQIVPFVQFLLDEQSLGLIEEISANANRLEGHLEELAAAMLSGRRTGFFAKSQEMQSRFQTLRRMVEANTRAIYALVDKAKRSDQSQPLAERYEQVIKAWDEYVTPALQMKSMGGPFDLSLMRIKRTLQEWQQDPALHLLSMDDARYEIDSILFRMLDFRESLNHSIENMASHLAPLVRQAQINARIAQGAALGLQDLGHHSSQLARSDTLALPPRKRRVHKPDQDSLQAWWAQLKELQSIAPDAILVRVPSAAALEARERREMSPQMLVWLKSQQPVEDVVAKLMAQYPKARPDSVLRVLTRLTMEDKTAPFIQRHDDMQHYRFEELEIRMNRRSYNAEPAPRRLAPIAFYSHYEPLPIREPSDG</sequence>